<proteinExistence type="predicted"/>
<protein>
    <submittedName>
        <fullName evidence="1">Uncharacterized protein</fullName>
    </submittedName>
</protein>
<accession>A0A0E9PCJ0</accession>
<sequence length="49" mass="5676">MTLAAMHTLVRTLLHKHTLTQAHSCIYSNTFKHVKMAFRDRVGQSNYSE</sequence>
<dbReference type="AlphaFoldDB" id="A0A0E9PCJ0"/>
<name>A0A0E9PCJ0_ANGAN</name>
<reference evidence="1" key="1">
    <citation type="submission" date="2014-11" db="EMBL/GenBank/DDBJ databases">
        <authorList>
            <person name="Amaro Gonzalez C."/>
        </authorList>
    </citation>
    <scope>NUCLEOTIDE SEQUENCE</scope>
</reference>
<reference evidence="1" key="2">
    <citation type="journal article" date="2015" name="Fish Shellfish Immunol.">
        <title>Early steps in the European eel (Anguilla anguilla)-Vibrio vulnificus interaction in the gills: Role of the RtxA13 toxin.</title>
        <authorList>
            <person name="Callol A."/>
            <person name="Pajuelo D."/>
            <person name="Ebbesson L."/>
            <person name="Teles M."/>
            <person name="MacKenzie S."/>
            <person name="Amaro C."/>
        </authorList>
    </citation>
    <scope>NUCLEOTIDE SEQUENCE</scope>
</reference>
<dbReference type="EMBL" id="GBXM01106201">
    <property type="protein sequence ID" value="JAH02376.1"/>
    <property type="molecule type" value="Transcribed_RNA"/>
</dbReference>
<evidence type="ECO:0000313" key="1">
    <source>
        <dbReference type="EMBL" id="JAH02376.1"/>
    </source>
</evidence>
<organism evidence="1">
    <name type="scientific">Anguilla anguilla</name>
    <name type="common">European freshwater eel</name>
    <name type="synonym">Muraena anguilla</name>
    <dbReference type="NCBI Taxonomy" id="7936"/>
    <lineage>
        <taxon>Eukaryota</taxon>
        <taxon>Metazoa</taxon>
        <taxon>Chordata</taxon>
        <taxon>Craniata</taxon>
        <taxon>Vertebrata</taxon>
        <taxon>Euteleostomi</taxon>
        <taxon>Actinopterygii</taxon>
        <taxon>Neopterygii</taxon>
        <taxon>Teleostei</taxon>
        <taxon>Anguilliformes</taxon>
        <taxon>Anguillidae</taxon>
        <taxon>Anguilla</taxon>
    </lineage>
</organism>